<dbReference type="AlphaFoldDB" id="A0A1R3T0V8"/>
<feature type="domain" description="F5/8 type C" evidence="3">
    <location>
        <begin position="132"/>
        <end position="285"/>
    </location>
</feature>
<accession>A0A1R3T0V8</accession>
<dbReference type="SUPFAM" id="SSF49785">
    <property type="entry name" value="Galactose-binding domain-like"/>
    <property type="match status" value="1"/>
</dbReference>
<dbReference type="STRING" id="1642647.PSM36_0943"/>
<protein>
    <recommendedName>
        <fullName evidence="3">F5/8 type C domain-containing protein</fullName>
    </recommendedName>
</protein>
<dbReference type="Pfam" id="PF16323">
    <property type="entry name" value="DUF4959"/>
    <property type="match status" value="1"/>
</dbReference>
<evidence type="ECO:0000313" key="5">
    <source>
        <dbReference type="Proteomes" id="UP000187464"/>
    </source>
</evidence>
<dbReference type="Pfam" id="PF00754">
    <property type="entry name" value="F5_F8_type_C"/>
    <property type="match status" value="1"/>
</dbReference>
<evidence type="ECO:0000313" key="4">
    <source>
        <dbReference type="EMBL" id="SCD19769.1"/>
    </source>
</evidence>
<dbReference type="InterPro" id="IPR000421">
    <property type="entry name" value="FA58C"/>
</dbReference>
<feature type="signal peptide" evidence="2">
    <location>
        <begin position="1"/>
        <end position="24"/>
    </location>
</feature>
<gene>
    <name evidence="4" type="ORF">PSM36_0943</name>
</gene>
<dbReference type="Gene3D" id="2.60.120.260">
    <property type="entry name" value="Galactose-binding domain-like"/>
    <property type="match status" value="1"/>
</dbReference>
<reference evidence="4 5" key="1">
    <citation type="submission" date="2016-08" db="EMBL/GenBank/DDBJ databases">
        <authorList>
            <person name="Seilhamer J.J."/>
        </authorList>
    </citation>
    <scope>NUCLEOTIDE SEQUENCE [LARGE SCALE GENOMIC DNA]</scope>
    <source>
        <strain evidence="4">M3/6</strain>
    </source>
</reference>
<organism evidence="4 5">
    <name type="scientific">Proteiniphilum saccharofermentans</name>
    <dbReference type="NCBI Taxonomy" id="1642647"/>
    <lineage>
        <taxon>Bacteria</taxon>
        <taxon>Pseudomonadati</taxon>
        <taxon>Bacteroidota</taxon>
        <taxon>Bacteroidia</taxon>
        <taxon>Bacteroidales</taxon>
        <taxon>Dysgonomonadaceae</taxon>
        <taxon>Proteiniphilum</taxon>
    </lineage>
</organism>
<dbReference type="PROSITE" id="PS51257">
    <property type="entry name" value="PROKAR_LIPOPROTEIN"/>
    <property type="match status" value="1"/>
</dbReference>
<evidence type="ECO:0000256" key="2">
    <source>
        <dbReference type="SAM" id="SignalP"/>
    </source>
</evidence>
<dbReference type="KEGG" id="psac:PSM36_0943"/>
<dbReference type="EMBL" id="LT605205">
    <property type="protein sequence ID" value="SCD19769.1"/>
    <property type="molecule type" value="Genomic_DNA"/>
</dbReference>
<dbReference type="RefSeq" id="WP_076929286.1">
    <property type="nucleotide sequence ID" value="NZ_LT605205.1"/>
</dbReference>
<dbReference type="InterPro" id="IPR032527">
    <property type="entry name" value="DUF4959"/>
</dbReference>
<name>A0A1R3T0V8_9BACT</name>
<feature type="region of interest" description="Disordered" evidence="1">
    <location>
        <begin position="147"/>
        <end position="168"/>
    </location>
</feature>
<evidence type="ECO:0000259" key="3">
    <source>
        <dbReference type="PROSITE" id="PS50022"/>
    </source>
</evidence>
<sequence>MKIKSYISYCLGAILCLSSITGCSGDYNSFVDSDQKITGKPSSVSNITSDELPGQIKLNWDIPADSNFYFLKITYFDHLTQTEKTKVASVYTNELIIDNTRAKFGNYQFTFQTFNSNNEGGDITSLSAKSGIAPTIETITSSKLKLDNNQFSTDNQEPSEGPISNLNDGNPNTFFHTRWSSPQIPLPQYIQIDLYEPLTNFSFSYQNRNGAQVGPEHLKVLISNDGTDWTEIAEFTSGLPSASQAIYNSPVIRNSTSFIYVRFLVTKTYGDRNYFNLAEFMLYDVQIDIYDPESD</sequence>
<dbReference type="Proteomes" id="UP000187464">
    <property type="component" value="Chromosome I"/>
</dbReference>
<keyword evidence="2" id="KW-0732">Signal</keyword>
<evidence type="ECO:0000256" key="1">
    <source>
        <dbReference type="SAM" id="MobiDB-lite"/>
    </source>
</evidence>
<feature type="chain" id="PRO_5010236397" description="F5/8 type C domain-containing protein" evidence="2">
    <location>
        <begin position="25"/>
        <end position="295"/>
    </location>
</feature>
<keyword evidence="5" id="KW-1185">Reference proteome</keyword>
<proteinExistence type="predicted"/>
<dbReference type="InterPro" id="IPR008979">
    <property type="entry name" value="Galactose-bd-like_sf"/>
</dbReference>
<dbReference type="PROSITE" id="PS50022">
    <property type="entry name" value="FA58C_3"/>
    <property type="match status" value="1"/>
</dbReference>